<proteinExistence type="predicted"/>
<gene>
    <name evidence="2" type="ORF">WKI68_04920</name>
</gene>
<keyword evidence="3" id="KW-1185">Reference proteome</keyword>
<feature type="chain" id="PRO_5047103154" description="Htaa domain protein" evidence="1">
    <location>
        <begin position="27"/>
        <end position="437"/>
    </location>
</feature>
<organism evidence="2 3">
    <name type="scientific">Streptomyces caledonius</name>
    <dbReference type="NCBI Taxonomy" id="3134107"/>
    <lineage>
        <taxon>Bacteria</taxon>
        <taxon>Bacillati</taxon>
        <taxon>Actinomycetota</taxon>
        <taxon>Actinomycetes</taxon>
        <taxon>Kitasatosporales</taxon>
        <taxon>Streptomycetaceae</taxon>
        <taxon>Streptomyces</taxon>
    </lineage>
</organism>
<name>A0ABU8TZD7_9ACTN</name>
<reference evidence="2 3" key="1">
    <citation type="submission" date="2024-03" db="EMBL/GenBank/DDBJ databases">
        <title>Novel Streptomyces species of biotechnological and ecological value are a feature of Machair soil.</title>
        <authorList>
            <person name="Prole J.R."/>
            <person name="Goodfellow M."/>
            <person name="Allenby N."/>
            <person name="Ward A.C."/>
        </authorList>
    </citation>
    <scope>NUCLEOTIDE SEQUENCE [LARGE SCALE GENOMIC DNA]</scope>
    <source>
        <strain evidence="2 3">MS1.HAVA.3</strain>
    </source>
</reference>
<comment type="caution">
    <text evidence="2">The sequence shown here is derived from an EMBL/GenBank/DDBJ whole genome shotgun (WGS) entry which is preliminary data.</text>
</comment>
<accession>A0ABU8TZD7</accession>
<evidence type="ECO:0000313" key="2">
    <source>
        <dbReference type="EMBL" id="MEJ8640975.1"/>
    </source>
</evidence>
<evidence type="ECO:0000256" key="1">
    <source>
        <dbReference type="SAM" id="SignalP"/>
    </source>
</evidence>
<evidence type="ECO:0008006" key="4">
    <source>
        <dbReference type="Google" id="ProtNLM"/>
    </source>
</evidence>
<sequence length="437" mass="46741">MKKTHTAWAVAGAAALLLAGTPTAYAEPGQAPYIGWASSVSEDLGTLQIPISSDSDITGIKARIILDATQSEVAVVEGDALALFSGTAQDGIWRTREPLKLDVLGSYSVQVEATDADGDHARGSGSLAYFVAAQIEDVRTDRTKIDVDHRDVKVQGVLKGRWPGTRELKPLAGLPVDIDVRSRAEATPTTDAKGRFSATVQLNEAAEVRPVYRHSPDHPEVLFGEGPATRVEVKQTPTRWTTIRTSAAGVDLGRPVTVTARLERKTAKGWEPFAGQHGATLFTYGPGEQGEWLGEFTTAADGTVTASVSPYNSGRFVLTNRAEDEDPFTASVSGESKEVEVRHPAAFSRFGATRTEAGTVRVEGALEFASNTPGTTTVLVQFSRDGRRWSDVTTTEADWQHAFSVDVAKNGPGWFRARFVAPKGYQAATTAAVQITG</sequence>
<evidence type="ECO:0000313" key="3">
    <source>
        <dbReference type="Proteomes" id="UP001382904"/>
    </source>
</evidence>
<keyword evidence="1" id="KW-0732">Signal</keyword>
<feature type="signal peptide" evidence="1">
    <location>
        <begin position="1"/>
        <end position="26"/>
    </location>
</feature>
<dbReference type="Proteomes" id="UP001382904">
    <property type="component" value="Unassembled WGS sequence"/>
</dbReference>
<dbReference type="EMBL" id="JBBKAM010000002">
    <property type="protein sequence ID" value="MEJ8640975.1"/>
    <property type="molecule type" value="Genomic_DNA"/>
</dbReference>
<protein>
    <recommendedName>
        <fullName evidence="4">Htaa domain protein</fullName>
    </recommendedName>
</protein>